<protein>
    <submittedName>
        <fullName evidence="1">Uncharacterized protein</fullName>
    </submittedName>
</protein>
<dbReference type="RefSeq" id="YP_009789771.1">
    <property type="nucleotide sequence ID" value="NC_047816.1"/>
</dbReference>
<evidence type="ECO:0000313" key="1">
    <source>
        <dbReference type="EMBL" id="AQT27794.1"/>
    </source>
</evidence>
<organism evidence="1 2">
    <name type="scientific">Ralstonia phage RS-PI-1</name>
    <dbReference type="NCBI Taxonomy" id="1958965"/>
    <lineage>
        <taxon>Viruses</taxon>
        <taxon>Duplodnaviria</taxon>
        <taxon>Heunggongvirae</taxon>
        <taxon>Uroviricota</taxon>
        <taxon>Caudoviricetes</taxon>
        <taxon>Autographivirales</taxon>
        <taxon>Autonotataviridae</taxon>
        <taxon>Ampunavirus</taxon>
        <taxon>Ampunavirus RSPI1</taxon>
    </lineage>
</organism>
<dbReference type="GeneID" id="54979918"/>
<dbReference type="EMBL" id="KY464836">
    <property type="protein sequence ID" value="AQT27794.1"/>
    <property type="molecule type" value="Genomic_DNA"/>
</dbReference>
<evidence type="ECO:0000313" key="2">
    <source>
        <dbReference type="Proteomes" id="UP000224348"/>
    </source>
</evidence>
<sequence>MTYTKQVNRRLSISEDDERDTVTLVQGNGCLDARDDIVILDGEEAIEVYRFLHRKFGGQ</sequence>
<dbReference type="KEGG" id="vg:54979918"/>
<reference evidence="1 2" key="1">
    <citation type="submission" date="2017-01" db="EMBL/GenBank/DDBJ databases">
        <title>Isolation and complete genomic analysis of a novel lytic bacteriophage infecting the Ralstonia solanacearum.</title>
        <authorList>
            <person name="Su J."/>
            <person name="Sun H."/>
            <person name="Liu J."/>
            <person name="Guo Z."/>
            <person name="Fan G."/>
            <person name="Gu G."/>
            <person name="Wang G."/>
        </authorList>
    </citation>
    <scope>NUCLEOTIDE SEQUENCE [LARGE SCALE GENOMIC DNA]</scope>
</reference>
<proteinExistence type="predicted"/>
<dbReference type="Proteomes" id="UP000224348">
    <property type="component" value="Segment"/>
</dbReference>
<keyword evidence="2" id="KW-1185">Reference proteome</keyword>
<accession>A0A1S6L1E6</accession>
<name>A0A1S6L1E6_9CAUD</name>